<gene>
    <name evidence="5" type="ORF">TGAM01_v205541</name>
</gene>
<evidence type="ECO:0000256" key="4">
    <source>
        <dbReference type="SAM" id="MobiDB-lite"/>
    </source>
</evidence>
<feature type="region of interest" description="Disordered" evidence="4">
    <location>
        <begin position="1"/>
        <end position="49"/>
    </location>
</feature>
<dbReference type="SMART" id="SM00248">
    <property type="entry name" value="ANK"/>
    <property type="match status" value="17"/>
</dbReference>
<dbReference type="STRING" id="398673.A0A2P4ZN13"/>
<evidence type="ECO:0000313" key="5">
    <source>
        <dbReference type="EMBL" id="PON25656.1"/>
    </source>
</evidence>
<evidence type="ECO:0000256" key="1">
    <source>
        <dbReference type="ARBA" id="ARBA00022737"/>
    </source>
</evidence>
<feature type="compositionally biased region" description="Basic and acidic residues" evidence="4">
    <location>
        <begin position="1087"/>
        <end position="1101"/>
    </location>
</feature>
<reference evidence="5 6" key="1">
    <citation type="journal article" date="2016" name="Genome Announc.">
        <title>Draft Whole-Genome Sequence of Trichoderma gamsii T6085, a Promising Biocontrol Agent of Fusarium Head Blight on Wheat.</title>
        <authorList>
            <person name="Baroncelli R."/>
            <person name="Zapparata A."/>
            <person name="Piaggeschi G."/>
            <person name="Sarrocco S."/>
            <person name="Vannacci G."/>
        </authorList>
    </citation>
    <scope>NUCLEOTIDE SEQUENCE [LARGE SCALE GENOMIC DNA]</scope>
    <source>
        <strain evidence="5 6">T6085</strain>
    </source>
</reference>
<feature type="region of interest" description="Disordered" evidence="4">
    <location>
        <begin position="1063"/>
        <end position="1141"/>
    </location>
</feature>
<dbReference type="Pfam" id="PF00023">
    <property type="entry name" value="Ank"/>
    <property type="match status" value="4"/>
</dbReference>
<evidence type="ECO:0008006" key="7">
    <source>
        <dbReference type="Google" id="ProtNLM"/>
    </source>
</evidence>
<proteinExistence type="predicted"/>
<dbReference type="SUPFAM" id="SSF48403">
    <property type="entry name" value="Ankyrin repeat"/>
    <property type="match status" value="2"/>
</dbReference>
<protein>
    <recommendedName>
        <fullName evidence="7">Pfs domain-containing protein</fullName>
    </recommendedName>
</protein>
<accession>A0A2P4ZN13</accession>
<dbReference type="RefSeq" id="XP_024405608.1">
    <property type="nucleotide sequence ID" value="XM_024549659.1"/>
</dbReference>
<feature type="compositionally biased region" description="Acidic residues" evidence="4">
    <location>
        <begin position="1102"/>
        <end position="1141"/>
    </location>
</feature>
<name>A0A2P4ZN13_9HYPO</name>
<evidence type="ECO:0000256" key="3">
    <source>
        <dbReference type="PROSITE-ProRule" id="PRU00023"/>
    </source>
</evidence>
<keyword evidence="2 3" id="KW-0040">ANK repeat</keyword>
<dbReference type="InterPro" id="IPR002110">
    <property type="entry name" value="Ankyrin_rpt"/>
</dbReference>
<dbReference type="Pfam" id="PF12796">
    <property type="entry name" value="Ank_2"/>
    <property type="match status" value="1"/>
</dbReference>
<feature type="repeat" description="ANK" evidence="3">
    <location>
        <begin position="767"/>
        <end position="799"/>
    </location>
</feature>
<keyword evidence="1" id="KW-0677">Repeat</keyword>
<evidence type="ECO:0000313" key="6">
    <source>
        <dbReference type="Proteomes" id="UP000054821"/>
    </source>
</evidence>
<dbReference type="AlphaFoldDB" id="A0A2P4ZN13"/>
<dbReference type="PROSITE" id="PS50088">
    <property type="entry name" value="ANK_REPEAT"/>
    <property type="match status" value="4"/>
</dbReference>
<dbReference type="Gene3D" id="1.25.40.20">
    <property type="entry name" value="Ankyrin repeat-containing domain"/>
    <property type="match status" value="4"/>
</dbReference>
<dbReference type="PROSITE" id="PS50297">
    <property type="entry name" value="ANK_REP_REGION"/>
    <property type="match status" value="4"/>
</dbReference>
<feature type="repeat" description="ANK" evidence="3">
    <location>
        <begin position="388"/>
        <end position="420"/>
    </location>
</feature>
<feature type="compositionally biased region" description="Polar residues" evidence="4">
    <location>
        <begin position="23"/>
        <end position="35"/>
    </location>
</feature>
<dbReference type="Proteomes" id="UP000054821">
    <property type="component" value="Unassembled WGS sequence"/>
</dbReference>
<dbReference type="EMBL" id="JPDN02000017">
    <property type="protein sequence ID" value="PON25656.1"/>
    <property type="molecule type" value="Genomic_DNA"/>
</dbReference>
<dbReference type="PANTHER" id="PTHR24198:SF165">
    <property type="entry name" value="ANKYRIN REPEAT-CONTAINING PROTEIN-RELATED"/>
    <property type="match status" value="1"/>
</dbReference>
<dbReference type="PANTHER" id="PTHR24198">
    <property type="entry name" value="ANKYRIN REPEAT AND PROTEIN KINASE DOMAIN-CONTAINING PROTEIN"/>
    <property type="match status" value="1"/>
</dbReference>
<dbReference type="InterPro" id="IPR036770">
    <property type="entry name" value="Ankyrin_rpt-contain_sf"/>
</dbReference>
<evidence type="ECO:0000256" key="2">
    <source>
        <dbReference type="ARBA" id="ARBA00023043"/>
    </source>
</evidence>
<dbReference type="GeneID" id="29982944"/>
<sequence>MDSIEGTENFEDSSANAERDSCSQEGQEMTESRASLGSDDASWDVVSDPLEKSLASEAGGVSIRDESATENETKLHDNTVDVGQYIDSALAGDDFAFDFWTEGVKAEVKEQLIKNADGVPQYAGDQLDQLKKFTASKYILEALRDLPQNIDAIYERMLLNTDKRLQPQIISSLKWVAFSVDTLDISLLSEVFTLDLGRARALDQAQASSADDILKHFSGLLVDRDGCIQFDRPYIKEYLTSSRIRNGPASAFSFTANDAHLHIAKSCLEYHLQCNPSDHSTTAWAIVEEYNEEDVPNLQSYATKNWPLHLESVSRSSWSPEICQAANLALYARSRSLYSMTKSVPGQFSFDDAWLNPLIYCAHINAHQLTEMLISEGLGTHEYITKSDLDAALLEAASAGNNETVQLLLEKGAAVDAKRAHLHPLKKAIEGSYLEIMQFLVDEKTATKTLSEALDDAAREGDFEIVEFLVLNNTPVTKSAVKLVAGSFGDSPESLKCLQFLLDNSKGMKLEGALCMAASGECWKAFEMLRSRGADINGVDGRYGTPLHQVCAAQDLDESRVEYLLGLGANPKTRAGLHGTPLHAVCYSTTGRDEKTAIRVAKLLLAHGAGINRTGGALGSALKNACGSTGEDGASWYSLVEFLLQNGADVNEKGGRYDTALQAACEVGHADIVRLLLEWGAVVNPGGEGYVHAFVHAIIAASDTSPKEGYDGDIEMVQLLLDHGADINQTGSNSYGCALQAAAQAGNIKLVRFLLDHGAEIDLDFANCGTALKAACAIGNNEIARLLLGRGADVNAGGRNAGVIIQTACWTERSDDEMINMLLDHGADIRLTGFTYVPLFNMAVISDGIRDNATLKRLLDLGADINEVDMNRGTPLHAVLRKLFEDSSIPPSRIRFLIEHGADVNLDIPMFGYGSPLHHLCANPYYDSTKYPPHQAAALLLELCPQLDVNAHGGRYGSALQAAVFCDLEETVQVLLDHGADVNASGGRYNNALNAAVVGGSWNTAKKLLDLGATPDCHRLDSPDEKWLAGIEKEDGKQAVESLSSYIKKCLLQKKHSALEKDASPLRTTIAPKPRKSDMMPGALLVREPEWKEPEGEKPELEEPESEESEVEETGSEETYWEESESEESEVEESESEESEV</sequence>
<organism evidence="5 6">
    <name type="scientific">Trichoderma gamsii</name>
    <dbReference type="NCBI Taxonomy" id="398673"/>
    <lineage>
        <taxon>Eukaryota</taxon>
        <taxon>Fungi</taxon>
        <taxon>Dikarya</taxon>
        <taxon>Ascomycota</taxon>
        <taxon>Pezizomycotina</taxon>
        <taxon>Sordariomycetes</taxon>
        <taxon>Hypocreomycetidae</taxon>
        <taxon>Hypocreales</taxon>
        <taxon>Hypocreaceae</taxon>
        <taxon>Trichoderma</taxon>
    </lineage>
</organism>
<comment type="caution">
    <text evidence="5">The sequence shown here is derived from an EMBL/GenBank/DDBJ whole genome shotgun (WGS) entry which is preliminary data.</text>
</comment>
<feature type="repeat" description="ANK" evidence="3">
    <location>
        <begin position="656"/>
        <end position="688"/>
    </location>
</feature>
<keyword evidence="6" id="KW-1185">Reference proteome</keyword>
<feature type="repeat" description="ANK" evidence="3">
    <location>
        <begin position="738"/>
        <end position="766"/>
    </location>
</feature>